<reference evidence="1" key="2">
    <citation type="submission" date="2020-09" db="EMBL/GenBank/DDBJ databases">
        <authorList>
            <person name="Sun Q."/>
            <person name="Ohkuma M."/>
        </authorList>
    </citation>
    <scope>NUCLEOTIDE SEQUENCE</scope>
    <source>
        <strain evidence="1">JCM 4477</strain>
    </source>
</reference>
<protein>
    <submittedName>
        <fullName evidence="1">Uncharacterized protein</fullName>
    </submittedName>
</protein>
<gene>
    <name evidence="1" type="ORF">GCM10018772_04790</name>
</gene>
<evidence type="ECO:0000313" key="2">
    <source>
        <dbReference type="Proteomes" id="UP000630718"/>
    </source>
</evidence>
<dbReference type="AlphaFoldDB" id="A0A919A3M7"/>
<comment type="caution">
    <text evidence="1">The sequence shown here is derived from an EMBL/GenBank/DDBJ whole genome shotgun (WGS) entry which is preliminary data.</text>
</comment>
<sequence length="207" mass="20854">MNAPLVINLRDGSVWTRRGSRSSGEALYALAGVCSCPEFVMASESELAAQGIAGSADVLPVPVGPGPQAPGPASLAGLRQAALTDLPPGTRWRVIATDSESLTGVAPVCTAERSAALHAIPDHPGGPTADDEGVYDCCPWPQIETYSVPVAAYLVAVLNADAALAQAASPGVCPKCGYGSGDWCVGCSACRCQPHLAGCMYAAGGAS</sequence>
<keyword evidence="2" id="KW-1185">Reference proteome</keyword>
<dbReference type="Proteomes" id="UP000630718">
    <property type="component" value="Unassembled WGS sequence"/>
</dbReference>
<name>A0A919A3M7_9ACTN</name>
<organism evidence="1 2">
    <name type="scientific">Streptomyces fumanus</name>
    <dbReference type="NCBI Taxonomy" id="67302"/>
    <lineage>
        <taxon>Bacteria</taxon>
        <taxon>Bacillati</taxon>
        <taxon>Actinomycetota</taxon>
        <taxon>Actinomycetes</taxon>
        <taxon>Kitasatosporales</taxon>
        <taxon>Streptomycetaceae</taxon>
        <taxon>Streptomyces</taxon>
    </lineage>
</organism>
<accession>A0A919A3M7</accession>
<reference evidence="1" key="1">
    <citation type="journal article" date="2014" name="Int. J. Syst. Evol. Microbiol.">
        <title>Complete genome sequence of Corynebacterium casei LMG S-19264T (=DSM 44701T), isolated from a smear-ripened cheese.</title>
        <authorList>
            <consortium name="US DOE Joint Genome Institute (JGI-PGF)"/>
            <person name="Walter F."/>
            <person name="Albersmeier A."/>
            <person name="Kalinowski J."/>
            <person name="Ruckert C."/>
        </authorList>
    </citation>
    <scope>NUCLEOTIDE SEQUENCE</scope>
    <source>
        <strain evidence="1">JCM 4477</strain>
    </source>
</reference>
<dbReference type="EMBL" id="BNBI01000001">
    <property type="protein sequence ID" value="GHE84762.1"/>
    <property type="molecule type" value="Genomic_DNA"/>
</dbReference>
<evidence type="ECO:0000313" key="1">
    <source>
        <dbReference type="EMBL" id="GHE84762.1"/>
    </source>
</evidence>
<proteinExistence type="predicted"/>